<evidence type="ECO:0000313" key="5">
    <source>
        <dbReference type="EMBL" id="TDS27119.1"/>
    </source>
</evidence>
<dbReference type="EMBL" id="FMYT01000030">
    <property type="protein sequence ID" value="SDD16451.1"/>
    <property type="molecule type" value="Genomic_DNA"/>
</dbReference>
<gene>
    <name evidence="5" type="ORF">BY453_12921</name>
    <name evidence="6" type="ORF">C7954_13013</name>
    <name evidence="2" type="ORF">SAMN04488597_1306</name>
    <name evidence="3" type="ORF">SAMN04488598_12713</name>
    <name evidence="4" type="ORF">SAMN04515652_12813</name>
</gene>
<dbReference type="EMBL" id="FOHG01000028">
    <property type="protein sequence ID" value="SET12689.1"/>
    <property type="molecule type" value="Genomic_DNA"/>
</dbReference>
<dbReference type="Proteomes" id="UP000324896">
    <property type="component" value="Unassembled WGS sequence"/>
</dbReference>
<evidence type="ECO:0000313" key="9">
    <source>
        <dbReference type="Proteomes" id="UP000295472"/>
    </source>
</evidence>
<evidence type="ECO:0000259" key="1">
    <source>
        <dbReference type="Pfam" id="PF14267"/>
    </source>
</evidence>
<dbReference type="EMBL" id="SOAA01000029">
    <property type="protein sequence ID" value="TDS27119.1"/>
    <property type="molecule type" value="Genomic_DNA"/>
</dbReference>
<reference evidence="6 9" key="3">
    <citation type="submission" date="2019-03" db="EMBL/GenBank/DDBJ databases">
        <title>Subsurface microbial communities from deep shales in Ohio and West Virginia, USA.</title>
        <authorList>
            <person name="Wrighton K."/>
        </authorList>
    </citation>
    <scope>NUCLEOTIDE SEQUENCE [LARGE SCALE GENOMIC DNA]</scope>
    <source>
        <strain evidence="6 9">DSMZ 11287</strain>
    </source>
</reference>
<evidence type="ECO:0000313" key="2">
    <source>
        <dbReference type="EMBL" id="SDD16451.1"/>
    </source>
</evidence>
<evidence type="ECO:0000313" key="7">
    <source>
        <dbReference type="Proteomes" id="UP000198612"/>
    </source>
</evidence>
<dbReference type="Proteomes" id="UP000295472">
    <property type="component" value="Unassembled WGS sequence"/>
</dbReference>
<dbReference type="EMBL" id="FNBJ01000027">
    <property type="protein sequence ID" value="SDF84814.1"/>
    <property type="molecule type" value="Genomic_DNA"/>
</dbReference>
<dbReference type="Pfam" id="PF14267">
    <property type="entry name" value="DUF4357"/>
    <property type="match status" value="1"/>
</dbReference>
<reference evidence="5 10" key="2">
    <citation type="submission" date="2019-03" db="EMBL/GenBank/DDBJ databases">
        <title>Deep subsurface shale carbon reservoir microbial communities from Ohio and West Virginia, USA.</title>
        <authorList>
            <person name="Wrighton K."/>
        </authorList>
    </citation>
    <scope>NUCLEOTIDE SEQUENCE [LARGE SCALE GENOMIC DNA]</scope>
    <source>
        <strain evidence="5 10">UTICA-S4D12</strain>
    </source>
</reference>
<keyword evidence="8" id="KW-1185">Reference proteome</keyword>
<evidence type="ECO:0000313" key="8">
    <source>
        <dbReference type="Proteomes" id="UP000199519"/>
    </source>
</evidence>
<evidence type="ECO:0000313" key="6">
    <source>
        <dbReference type="EMBL" id="TDX39621.1"/>
    </source>
</evidence>
<dbReference type="RefSeq" id="WP_243833281.1">
    <property type="nucleotide sequence ID" value="NZ_FNBJ01000027.1"/>
</dbReference>
<dbReference type="InterPro" id="IPR025579">
    <property type="entry name" value="DUF4357"/>
</dbReference>
<dbReference type="Proteomes" id="UP000295758">
    <property type="component" value="Unassembled WGS sequence"/>
</dbReference>
<sequence>MAKIQITSEGFVVLKGSRMSNNTVDSAQNWVIKKREELLEKEIVVENDENYIFKKDYLLSSPSTAVAIVMGRNANGLREWKLKNGMTLKEFEQPDEE</sequence>
<name>A0A1G6SIH8_9FIRM</name>
<dbReference type="Proteomes" id="UP000199519">
    <property type="component" value="Unassembled WGS sequence"/>
</dbReference>
<evidence type="ECO:0000313" key="11">
    <source>
        <dbReference type="Proteomes" id="UP000324896"/>
    </source>
</evidence>
<reference evidence="7 8" key="1">
    <citation type="submission" date="2016-10" db="EMBL/GenBank/DDBJ databases">
        <authorList>
            <person name="Varghese N."/>
            <person name="Submissions S."/>
        </authorList>
    </citation>
    <scope>NUCLEOTIDE SEQUENCE [LARGE SCALE GENOMIC DNA]</scope>
    <source>
        <strain evidence="2 11">WG10</strain>
        <strain evidence="3 8">WG2</strain>
        <strain evidence="4 7">WG5</strain>
    </source>
</reference>
<feature type="domain" description="DUF4357" evidence="1">
    <location>
        <begin position="35"/>
        <end position="88"/>
    </location>
</feature>
<evidence type="ECO:0000313" key="3">
    <source>
        <dbReference type="EMBL" id="SDF84814.1"/>
    </source>
</evidence>
<dbReference type="EMBL" id="SOEF01000030">
    <property type="protein sequence ID" value="TDX39621.1"/>
    <property type="molecule type" value="Genomic_DNA"/>
</dbReference>
<proteinExistence type="predicted"/>
<evidence type="ECO:0000313" key="4">
    <source>
        <dbReference type="EMBL" id="SET12689.1"/>
    </source>
</evidence>
<dbReference type="AlphaFoldDB" id="A0A1G6SIH8"/>
<dbReference type="Proteomes" id="UP000198612">
    <property type="component" value="Unassembled WGS sequence"/>
</dbReference>
<organism evidence="2 11">
    <name type="scientific">Halanaerobium congolense</name>
    <dbReference type="NCBI Taxonomy" id="54121"/>
    <lineage>
        <taxon>Bacteria</taxon>
        <taxon>Bacillati</taxon>
        <taxon>Bacillota</taxon>
        <taxon>Clostridia</taxon>
        <taxon>Halanaerobiales</taxon>
        <taxon>Halanaerobiaceae</taxon>
        <taxon>Halanaerobium</taxon>
    </lineage>
</organism>
<evidence type="ECO:0000313" key="10">
    <source>
        <dbReference type="Proteomes" id="UP000295758"/>
    </source>
</evidence>
<protein>
    <submittedName>
        <fullName evidence="5">Uncharacterized protein DUF4357</fullName>
    </submittedName>
</protein>
<accession>A0A1G6SIH8</accession>